<evidence type="ECO:0000313" key="6">
    <source>
        <dbReference type="Proteomes" id="UP000663873"/>
    </source>
</evidence>
<feature type="non-terminal residue" evidence="5">
    <location>
        <position position="1"/>
    </location>
</feature>
<evidence type="ECO:0000256" key="2">
    <source>
        <dbReference type="ARBA" id="ARBA00022801"/>
    </source>
</evidence>
<comment type="subcellular location">
    <subcellularLocation>
        <location evidence="1">Endomembrane system</location>
    </subcellularLocation>
</comment>
<dbReference type="GO" id="GO:0012505">
    <property type="term" value="C:endomembrane system"/>
    <property type="evidence" value="ECO:0007669"/>
    <property type="project" value="UniProtKB-SubCell"/>
</dbReference>
<evidence type="ECO:0000256" key="1">
    <source>
        <dbReference type="ARBA" id="ARBA00004308"/>
    </source>
</evidence>
<sequence length="171" mass="20228">DFNDPTYVVASQHFRQLFYRYGSPILILNLVKKREKKKQEHILSEEFCNALDYIKQFIPDENGIQYLAFDMARANRSKHRRVMPKLDEIARRYLQQTGFFQNFPSLVNDKQYFYDKENAVKLTPYKTYFVQTGVVRVNCVDCLDRTNTAMYAVAKYALGYQVGYKCLSLKQ</sequence>
<comment type="caution">
    <text evidence="5">The sequence shown here is derived from an EMBL/GenBank/DDBJ whole genome shotgun (WGS) entry which is preliminary data.</text>
</comment>
<name>A0A821H8A5_9BILA</name>
<evidence type="ECO:0000313" key="5">
    <source>
        <dbReference type="EMBL" id="CAF4676604.1"/>
    </source>
</evidence>
<protein>
    <recommendedName>
        <fullName evidence="4">SAC domain-containing protein</fullName>
    </recommendedName>
</protein>
<evidence type="ECO:0000259" key="4">
    <source>
        <dbReference type="PROSITE" id="PS50275"/>
    </source>
</evidence>
<keyword evidence="6" id="KW-1185">Reference proteome</keyword>
<evidence type="ECO:0000256" key="3">
    <source>
        <dbReference type="ARBA" id="ARBA00023136"/>
    </source>
</evidence>
<dbReference type="InterPro" id="IPR002013">
    <property type="entry name" value="SAC_dom"/>
</dbReference>
<dbReference type="PROSITE" id="PS50275">
    <property type="entry name" value="SAC"/>
    <property type="match status" value="1"/>
</dbReference>
<keyword evidence="2" id="KW-0378">Hydrolase</keyword>
<gene>
    <name evidence="5" type="ORF">UJA718_LOCUS35024</name>
</gene>
<dbReference type="EMBL" id="CAJOBP010032310">
    <property type="protein sequence ID" value="CAF4676604.1"/>
    <property type="molecule type" value="Genomic_DNA"/>
</dbReference>
<dbReference type="GO" id="GO:0043813">
    <property type="term" value="F:phosphatidylinositol-3,5-bisphosphate 5-phosphatase activity"/>
    <property type="evidence" value="ECO:0007669"/>
    <property type="project" value="InterPro"/>
</dbReference>
<dbReference type="PANTHER" id="PTHR45738:SF5">
    <property type="entry name" value="POLYPHOSPHOINOSITIDE PHOSPHATASE"/>
    <property type="match status" value="1"/>
</dbReference>
<accession>A0A821H8A5</accession>
<dbReference type="GO" id="GO:0046856">
    <property type="term" value="P:phosphatidylinositol dephosphorylation"/>
    <property type="evidence" value="ECO:0007669"/>
    <property type="project" value="InterPro"/>
</dbReference>
<keyword evidence="3" id="KW-0472">Membrane</keyword>
<dbReference type="AlphaFoldDB" id="A0A821H8A5"/>
<dbReference type="PANTHER" id="PTHR45738">
    <property type="entry name" value="POLYPHOSPHOINOSITIDE PHOSPHATASE"/>
    <property type="match status" value="1"/>
</dbReference>
<feature type="domain" description="SAC" evidence="4">
    <location>
        <begin position="1"/>
        <end position="162"/>
    </location>
</feature>
<reference evidence="5" key="1">
    <citation type="submission" date="2021-02" db="EMBL/GenBank/DDBJ databases">
        <authorList>
            <person name="Nowell W R."/>
        </authorList>
    </citation>
    <scope>NUCLEOTIDE SEQUENCE</scope>
</reference>
<dbReference type="InterPro" id="IPR043573">
    <property type="entry name" value="Fig4-like"/>
</dbReference>
<proteinExistence type="predicted"/>
<dbReference type="Pfam" id="PF02383">
    <property type="entry name" value="Syja_N"/>
    <property type="match status" value="1"/>
</dbReference>
<dbReference type="Proteomes" id="UP000663873">
    <property type="component" value="Unassembled WGS sequence"/>
</dbReference>
<organism evidence="5 6">
    <name type="scientific">Rotaria socialis</name>
    <dbReference type="NCBI Taxonomy" id="392032"/>
    <lineage>
        <taxon>Eukaryota</taxon>
        <taxon>Metazoa</taxon>
        <taxon>Spiralia</taxon>
        <taxon>Gnathifera</taxon>
        <taxon>Rotifera</taxon>
        <taxon>Eurotatoria</taxon>
        <taxon>Bdelloidea</taxon>
        <taxon>Philodinida</taxon>
        <taxon>Philodinidae</taxon>
        <taxon>Rotaria</taxon>
    </lineage>
</organism>